<feature type="domain" description="Enoyl reductase (ER)" evidence="3">
    <location>
        <begin position="17"/>
        <end position="341"/>
    </location>
</feature>
<evidence type="ECO:0000313" key="5">
    <source>
        <dbReference type="Proteomes" id="UP000815677"/>
    </source>
</evidence>
<organism evidence="4 5">
    <name type="scientific">Mycena chlorophos</name>
    <name type="common">Agaric fungus</name>
    <name type="synonym">Agaricus chlorophos</name>
    <dbReference type="NCBI Taxonomy" id="658473"/>
    <lineage>
        <taxon>Eukaryota</taxon>
        <taxon>Fungi</taxon>
        <taxon>Dikarya</taxon>
        <taxon>Basidiomycota</taxon>
        <taxon>Agaricomycotina</taxon>
        <taxon>Agaricomycetes</taxon>
        <taxon>Agaricomycetidae</taxon>
        <taxon>Agaricales</taxon>
        <taxon>Marasmiineae</taxon>
        <taxon>Mycenaceae</taxon>
        <taxon>Mycena</taxon>
    </lineage>
</organism>
<keyword evidence="2" id="KW-0560">Oxidoreductase</keyword>
<evidence type="ECO:0000313" key="4">
    <source>
        <dbReference type="EMBL" id="GAT50463.1"/>
    </source>
</evidence>
<dbReference type="Gene3D" id="3.40.50.720">
    <property type="entry name" value="NAD(P)-binding Rossmann-like Domain"/>
    <property type="match status" value="1"/>
</dbReference>
<dbReference type="PANTHER" id="PTHR48106:SF18">
    <property type="entry name" value="QUINONE OXIDOREDUCTASE PIG3"/>
    <property type="match status" value="1"/>
</dbReference>
<dbReference type="InterPro" id="IPR036291">
    <property type="entry name" value="NAD(P)-bd_dom_sf"/>
</dbReference>
<dbReference type="InterPro" id="IPR020843">
    <property type="entry name" value="ER"/>
</dbReference>
<keyword evidence="1" id="KW-0521">NADP</keyword>
<dbReference type="SUPFAM" id="SSF50129">
    <property type="entry name" value="GroES-like"/>
    <property type="match status" value="1"/>
</dbReference>
<evidence type="ECO:0000256" key="1">
    <source>
        <dbReference type="ARBA" id="ARBA00022857"/>
    </source>
</evidence>
<dbReference type="Pfam" id="PF08240">
    <property type="entry name" value="ADH_N"/>
    <property type="match status" value="1"/>
</dbReference>
<reference evidence="4" key="1">
    <citation type="submission" date="2014-09" db="EMBL/GenBank/DDBJ databases">
        <title>Genome sequence of the luminous mushroom Mycena chlorophos for searching fungal bioluminescence genes.</title>
        <authorList>
            <person name="Tanaka Y."/>
            <person name="Kasuga D."/>
            <person name="Oba Y."/>
            <person name="Hase S."/>
            <person name="Sato K."/>
            <person name="Oba Y."/>
            <person name="Sakakibara Y."/>
        </authorList>
    </citation>
    <scope>NUCLEOTIDE SEQUENCE</scope>
</reference>
<dbReference type="EMBL" id="DF846484">
    <property type="protein sequence ID" value="GAT50463.1"/>
    <property type="molecule type" value="Genomic_DNA"/>
</dbReference>
<evidence type="ECO:0000256" key="2">
    <source>
        <dbReference type="ARBA" id="ARBA00023002"/>
    </source>
</evidence>
<dbReference type="Pfam" id="PF13602">
    <property type="entry name" value="ADH_zinc_N_2"/>
    <property type="match status" value="1"/>
</dbReference>
<keyword evidence="5" id="KW-1185">Reference proteome</keyword>
<name>A0ABQ0LH97_MYCCL</name>
<sequence length="344" mass="35889">MSLITTMRAVICPHVPIAPLQLVYSPMHPAPQPADGHVLIRVKGFGLNRSELYTRNGQSPGLVFPRILGIEAVGIVEHAGGGDWNKGDVVAAMMGGMGRVFDGGYAEYTLIPHKFVSPPVTLPQNISWAQFAAIPETFMTAWGSLKFALKLQPSETLLIRGGSSSLGLAMASLAKSTNPAFGFSASTVIATTRSEAKVPILQASGVDHAVVDPSSSKISDAVKSLTPNGAGVNKAIELVGPPVLADTAAALQGDGVVAMVGSLSNVWSTELDLMAILRPSKHVTMFGSDTIVLSEAPLQALVDAVSRGELKVNVDKIFDIADVGQAHAYMEANSAAGKVVCLVD</sequence>
<dbReference type="PANTHER" id="PTHR48106">
    <property type="entry name" value="QUINONE OXIDOREDUCTASE PIG3-RELATED"/>
    <property type="match status" value="1"/>
</dbReference>
<evidence type="ECO:0000259" key="3">
    <source>
        <dbReference type="SMART" id="SM00829"/>
    </source>
</evidence>
<dbReference type="InterPro" id="IPR013154">
    <property type="entry name" value="ADH-like_N"/>
</dbReference>
<dbReference type="SUPFAM" id="SSF51735">
    <property type="entry name" value="NAD(P)-binding Rossmann-fold domains"/>
    <property type="match status" value="1"/>
</dbReference>
<gene>
    <name evidence="4" type="ORF">MCHLO_07705</name>
</gene>
<accession>A0ABQ0LH97</accession>
<dbReference type="InterPro" id="IPR011032">
    <property type="entry name" value="GroES-like_sf"/>
</dbReference>
<dbReference type="SMART" id="SM00829">
    <property type="entry name" value="PKS_ER"/>
    <property type="match status" value="1"/>
</dbReference>
<dbReference type="Gene3D" id="3.90.180.10">
    <property type="entry name" value="Medium-chain alcohol dehydrogenases, catalytic domain"/>
    <property type="match status" value="1"/>
</dbReference>
<dbReference type="Proteomes" id="UP000815677">
    <property type="component" value="Unassembled WGS sequence"/>
</dbReference>
<proteinExistence type="predicted"/>
<protein>
    <recommendedName>
        <fullName evidence="3">Enoyl reductase (ER) domain-containing protein</fullName>
    </recommendedName>
</protein>